<organism evidence="2 3">
    <name type="scientific">Sphingobacterium corticibacter</name>
    <dbReference type="NCBI Taxonomy" id="2171749"/>
    <lineage>
        <taxon>Bacteria</taxon>
        <taxon>Pseudomonadati</taxon>
        <taxon>Bacteroidota</taxon>
        <taxon>Sphingobacteriia</taxon>
        <taxon>Sphingobacteriales</taxon>
        <taxon>Sphingobacteriaceae</taxon>
        <taxon>Sphingobacterium</taxon>
    </lineage>
</organism>
<dbReference type="PANTHER" id="PTHR36110:SF2">
    <property type="entry name" value="RING-CLEAVING DIOXYGENASE MHQE-RELATED"/>
    <property type="match status" value="1"/>
</dbReference>
<sequence length="309" mass="34660">MENKILGLHHITAIANQAKRNLDFYTGVLGVRLVKKTVNFDDPGTYHFYFGNESGTPGTILTFFPWEGIGKGVNGSGQATHIGYAINPEAYDFWRNRLTTNDISFEETEIFGEKTLSFTDPDGLQLQFIVPKKADNRTAWKTDEISTENGLKGFHNVTLTLKNADPTIKVLTDILGYRTEAQAGNRFRLSTDAIETANIVDIIADETIPYGRGAAGTNHHIAFRVKDDNILMDFREKVLSAGLQITPKIDRDYFYSLYFREPGGVLFELATDNPGFTKDEALAELGRDLKLPKQYEGIRNDIEENLPKL</sequence>
<name>A0A2T8HKW3_9SPHI</name>
<dbReference type="EMBL" id="QDKG01000002">
    <property type="protein sequence ID" value="PVH25952.1"/>
    <property type="molecule type" value="Genomic_DNA"/>
</dbReference>
<dbReference type="Gene3D" id="3.10.180.10">
    <property type="entry name" value="2,3-Dihydroxybiphenyl 1,2-Dioxygenase, domain 1"/>
    <property type="match status" value="2"/>
</dbReference>
<feature type="domain" description="VOC" evidence="1">
    <location>
        <begin position="7"/>
        <end position="131"/>
    </location>
</feature>
<dbReference type="GO" id="GO:0051213">
    <property type="term" value="F:dioxygenase activity"/>
    <property type="evidence" value="ECO:0007669"/>
    <property type="project" value="UniProtKB-KW"/>
</dbReference>
<proteinExistence type="predicted"/>
<accession>A0A2T8HKW3</accession>
<keyword evidence="3" id="KW-1185">Reference proteome</keyword>
<dbReference type="Proteomes" id="UP000245627">
    <property type="component" value="Unassembled WGS sequence"/>
</dbReference>
<keyword evidence="2" id="KW-0223">Dioxygenase</keyword>
<protein>
    <submittedName>
        <fullName evidence="2">Ring-cleaving dioxygenase</fullName>
    </submittedName>
</protein>
<dbReference type="CDD" id="cd08347">
    <property type="entry name" value="PcpA_C_like"/>
    <property type="match status" value="1"/>
</dbReference>
<dbReference type="InterPro" id="IPR052537">
    <property type="entry name" value="Extradiol_RC_dioxygenase"/>
</dbReference>
<dbReference type="PANTHER" id="PTHR36110">
    <property type="entry name" value="RING-CLEAVING DIOXYGENASE MHQE-RELATED"/>
    <property type="match status" value="1"/>
</dbReference>
<dbReference type="InterPro" id="IPR029068">
    <property type="entry name" value="Glyas_Bleomycin-R_OHBP_Dase"/>
</dbReference>
<dbReference type="RefSeq" id="WP_116775523.1">
    <property type="nucleotide sequence ID" value="NZ_QDKG01000002.1"/>
</dbReference>
<keyword evidence="2" id="KW-0560">Oxidoreductase</keyword>
<evidence type="ECO:0000313" key="2">
    <source>
        <dbReference type="EMBL" id="PVH25952.1"/>
    </source>
</evidence>
<dbReference type="InterPro" id="IPR037523">
    <property type="entry name" value="VOC_core"/>
</dbReference>
<dbReference type="PROSITE" id="PS51819">
    <property type="entry name" value="VOC"/>
    <property type="match status" value="2"/>
</dbReference>
<dbReference type="OrthoDB" id="9785698at2"/>
<dbReference type="Pfam" id="PF00903">
    <property type="entry name" value="Glyoxalase"/>
    <property type="match status" value="2"/>
</dbReference>
<dbReference type="InterPro" id="IPR004360">
    <property type="entry name" value="Glyas_Fos-R_dOase_dom"/>
</dbReference>
<feature type="domain" description="VOC" evidence="1">
    <location>
        <begin position="153"/>
        <end position="272"/>
    </location>
</feature>
<dbReference type="AlphaFoldDB" id="A0A2T8HKW3"/>
<comment type="caution">
    <text evidence="2">The sequence shown here is derived from an EMBL/GenBank/DDBJ whole genome shotgun (WGS) entry which is preliminary data.</text>
</comment>
<reference evidence="2 3" key="1">
    <citation type="submission" date="2018-04" db="EMBL/GenBank/DDBJ databases">
        <title>Sphingobacterium cortibacter sp. nov.</title>
        <authorList>
            <person name="Li Y."/>
        </authorList>
    </citation>
    <scope>NUCLEOTIDE SEQUENCE [LARGE SCALE GENOMIC DNA]</scope>
    <source>
        <strain evidence="2 3">2c-3</strain>
    </source>
</reference>
<dbReference type="SUPFAM" id="SSF54593">
    <property type="entry name" value="Glyoxalase/Bleomycin resistance protein/Dihydroxybiphenyl dioxygenase"/>
    <property type="match status" value="1"/>
</dbReference>
<gene>
    <name evidence="2" type="ORF">DC487_08510</name>
</gene>
<evidence type="ECO:0000259" key="1">
    <source>
        <dbReference type="PROSITE" id="PS51819"/>
    </source>
</evidence>
<evidence type="ECO:0000313" key="3">
    <source>
        <dbReference type="Proteomes" id="UP000245627"/>
    </source>
</evidence>